<dbReference type="EMBL" id="GFAC01007597">
    <property type="protein sequence ID" value="JAT91591.1"/>
    <property type="molecule type" value="mRNA"/>
</dbReference>
<feature type="chain" id="PRO_5009115714" evidence="1">
    <location>
        <begin position="23"/>
        <end position="155"/>
    </location>
</feature>
<name>A0A1E1WXV1_9ACAR</name>
<dbReference type="SUPFAM" id="SSF81296">
    <property type="entry name" value="E set domains"/>
    <property type="match status" value="1"/>
</dbReference>
<protein>
    <submittedName>
        <fullName evidence="3">Putative ml domain protein</fullName>
    </submittedName>
</protein>
<dbReference type="SMART" id="SM00737">
    <property type="entry name" value="ML"/>
    <property type="match status" value="1"/>
</dbReference>
<dbReference type="Gene3D" id="2.60.40.770">
    <property type="match status" value="1"/>
</dbReference>
<dbReference type="Pfam" id="PF02221">
    <property type="entry name" value="E1_DerP2_DerF2"/>
    <property type="match status" value="1"/>
</dbReference>
<keyword evidence="1" id="KW-0732">Signal</keyword>
<sequence length="155" mass="17058">MHRYATTVSALLLLLAATCAAAQKAVTLDKCEGDIDYPSFKNVTIDPCESDPCVIKRGDRYNVTFYVEATKDADDVQVTTTKQQESDTTHVNMMSSVSCFFMDVPCNVTKGEVFRGSVELKLSNFVVSPGELFYQLKVNSGREVFACGKTTLTVE</sequence>
<proteinExistence type="evidence at transcript level"/>
<dbReference type="InterPro" id="IPR014756">
    <property type="entry name" value="Ig_E-set"/>
</dbReference>
<organism evidence="3">
    <name type="scientific">Amblyomma aureolatum</name>
    <dbReference type="NCBI Taxonomy" id="187763"/>
    <lineage>
        <taxon>Eukaryota</taxon>
        <taxon>Metazoa</taxon>
        <taxon>Ecdysozoa</taxon>
        <taxon>Arthropoda</taxon>
        <taxon>Chelicerata</taxon>
        <taxon>Arachnida</taxon>
        <taxon>Acari</taxon>
        <taxon>Parasitiformes</taxon>
        <taxon>Ixodida</taxon>
        <taxon>Ixodoidea</taxon>
        <taxon>Ixodidae</taxon>
        <taxon>Amblyomminae</taxon>
        <taxon>Amblyomma</taxon>
    </lineage>
</organism>
<evidence type="ECO:0000256" key="1">
    <source>
        <dbReference type="SAM" id="SignalP"/>
    </source>
</evidence>
<evidence type="ECO:0000313" key="3">
    <source>
        <dbReference type="EMBL" id="JAT91591.1"/>
    </source>
</evidence>
<feature type="domain" description="MD-2-related lipid-recognition" evidence="2">
    <location>
        <begin position="28"/>
        <end position="152"/>
    </location>
</feature>
<dbReference type="AlphaFoldDB" id="A0A1E1WXV1"/>
<feature type="signal peptide" evidence="1">
    <location>
        <begin position="1"/>
        <end position="22"/>
    </location>
</feature>
<accession>A0A1E1WXV1</accession>
<dbReference type="InterPro" id="IPR003172">
    <property type="entry name" value="ML_dom"/>
</dbReference>
<evidence type="ECO:0000259" key="2">
    <source>
        <dbReference type="SMART" id="SM00737"/>
    </source>
</evidence>
<reference evidence="3" key="1">
    <citation type="journal article" date="2017" name="Front. Cell. Infect. Microbiol.">
        <title>The Distinct Transcriptional Response of the Midgut of Amblyomma sculptum and Amblyomma aureolatum Ticks to Rickettsia rickettsii Correlates to Their Differences in Susceptibility to Infection.</title>
        <authorList>
            <person name="Martins L.A."/>
            <person name="Galletti M.F.B.M."/>
            <person name="Ribeiro J.M."/>
            <person name="Fujita A."/>
            <person name="Costa F.B."/>
            <person name="Labruna M.B."/>
            <person name="Daffre S."/>
            <person name="Fogaca A.C."/>
        </authorList>
    </citation>
    <scope>NUCLEOTIDE SEQUENCE</scope>
</reference>